<dbReference type="Gene3D" id="1.10.357.10">
    <property type="entry name" value="Tetracycline Repressor, domain 2"/>
    <property type="match status" value="1"/>
</dbReference>
<dbReference type="Pfam" id="PF00440">
    <property type="entry name" value="TetR_N"/>
    <property type="match status" value="1"/>
</dbReference>
<organism evidence="4 5">
    <name type="scientific">Nocardioides eburneus</name>
    <dbReference type="NCBI Taxonomy" id="3231482"/>
    <lineage>
        <taxon>Bacteria</taxon>
        <taxon>Bacillati</taxon>
        <taxon>Actinomycetota</taxon>
        <taxon>Actinomycetes</taxon>
        <taxon>Propionibacteriales</taxon>
        <taxon>Nocardioidaceae</taxon>
        <taxon>Nocardioides</taxon>
    </lineage>
</organism>
<dbReference type="PANTHER" id="PTHR30055">
    <property type="entry name" value="HTH-TYPE TRANSCRIPTIONAL REGULATOR RUTR"/>
    <property type="match status" value="1"/>
</dbReference>
<dbReference type="EMBL" id="JBFPJR010000013">
    <property type="protein sequence ID" value="MEX0427781.1"/>
    <property type="molecule type" value="Genomic_DNA"/>
</dbReference>
<gene>
    <name evidence="4" type="ORF">AB3X52_09135</name>
</gene>
<dbReference type="SUPFAM" id="SSF48498">
    <property type="entry name" value="Tetracyclin repressor-like, C-terminal domain"/>
    <property type="match status" value="1"/>
</dbReference>
<dbReference type="InterPro" id="IPR036271">
    <property type="entry name" value="Tet_transcr_reg_TetR-rel_C_sf"/>
</dbReference>
<keyword evidence="1 2" id="KW-0238">DNA-binding</keyword>
<dbReference type="SUPFAM" id="SSF46689">
    <property type="entry name" value="Homeodomain-like"/>
    <property type="match status" value="1"/>
</dbReference>
<comment type="caution">
    <text evidence="4">The sequence shown here is derived from an EMBL/GenBank/DDBJ whole genome shotgun (WGS) entry which is preliminary data.</text>
</comment>
<name>A0ABV3SXV5_9ACTN</name>
<keyword evidence="5" id="KW-1185">Reference proteome</keyword>
<reference evidence="4 5" key="1">
    <citation type="submission" date="2024-07" db="EMBL/GenBank/DDBJ databases">
        <authorList>
            <person name="Lee S."/>
            <person name="Kang M."/>
        </authorList>
    </citation>
    <scope>NUCLEOTIDE SEQUENCE [LARGE SCALE GENOMIC DNA]</scope>
    <source>
        <strain evidence="4 5">DS6</strain>
    </source>
</reference>
<dbReference type="PROSITE" id="PS50977">
    <property type="entry name" value="HTH_TETR_2"/>
    <property type="match status" value="1"/>
</dbReference>
<proteinExistence type="predicted"/>
<evidence type="ECO:0000313" key="4">
    <source>
        <dbReference type="EMBL" id="MEX0427781.1"/>
    </source>
</evidence>
<evidence type="ECO:0000259" key="3">
    <source>
        <dbReference type="PROSITE" id="PS50977"/>
    </source>
</evidence>
<dbReference type="InterPro" id="IPR050109">
    <property type="entry name" value="HTH-type_TetR-like_transc_reg"/>
</dbReference>
<feature type="DNA-binding region" description="H-T-H motif" evidence="2">
    <location>
        <begin position="35"/>
        <end position="54"/>
    </location>
</feature>
<feature type="domain" description="HTH tetR-type" evidence="3">
    <location>
        <begin position="13"/>
        <end position="72"/>
    </location>
</feature>
<dbReference type="PRINTS" id="PR00455">
    <property type="entry name" value="HTHTETR"/>
</dbReference>
<accession>A0ABV3SXV5</accession>
<protein>
    <submittedName>
        <fullName evidence="4">TetR/AcrR family transcriptional regulator</fullName>
    </submittedName>
</protein>
<evidence type="ECO:0000313" key="5">
    <source>
        <dbReference type="Proteomes" id="UP001556631"/>
    </source>
</evidence>
<dbReference type="Proteomes" id="UP001556631">
    <property type="component" value="Unassembled WGS sequence"/>
</dbReference>
<dbReference type="RefSeq" id="WP_367993492.1">
    <property type="nucleotide sequence ID" value="NZ_JBFPJR010000013.1"/>
</dbReference>
<dbReference type="InterPro" id="IPR009057">
    <property type="entry name" value="Homeodomain-like_sf"/>
</dbReference>
<dbReference type="PANTHER" id="PTHR30055:SF160">
    <property type="entry name" value="TRANSCRIPTIONAL REGULATORY PROTEIN (PROBABLY ASNC-FAMILY)-RELATED"/>
    <property type="match status" value="1"/>
</dbReference>
<evidence type="ECO:0000256" key="1">
    <source>
        <dbReference type="ARBA" id="ARBA00023125"/>
    </source>
</evidence>
<sequence>MDGRAVRWQQHNDERRRRIVEAAIVLIEEEGPQVSLQAIGERAGLSRSVVYRHFADRRELDVAVQTHILEGLWSRLLPSVELRGTVRETIEGAICVYVGWAVAHPRLHQLADYDTATDGQGPLQEGIDMIAARIGEVVLGAFELAGAEVSEADRAAADPLIYGLVGMIFGTVRRWVHLGEQIPDADHLVGLLTDSVVVLIQSRARSYGLELDPDVPVEQLVAVG</sequence>
<dbReference type="InterPro" id="IPR001647">
    <property type="entry name" value="HTH_TetR"/>
</dbReference>
<evidence type="ECO:0000256" key="2">
    <source>
        <dbReference type="PROSITE-ProRule" id="PRU00335"/>
    </source>
</evidence>